<sequence length="97" mass="10230">HYLESGAEPDRAVRYARRAAAAAEARFAHGAAADLWARAVEALRAQGPGATRDRLEAEIAAIRAGALAGQVVAARERRLAAIADARAFGDVRLLARV</sequence>
<feature type="non-terminal residue" evidence="1">
    <location>
        <position position="1"/>
    </location>
</feature>
<name>A0A6L9QBD3_9ACTN</name>
<evidence type="ECO:0000313" key="2">
    <source>
        <dbReference type="Proteomes" id="UP000475532"/>
    </source>
</evidence>
<proteinExistence type="predicted"/>
<dbReference type="AlphaFoldDB" id="A0A6L9QBD3"/>
<protein>
    <submittedName>
        <fullName evidence="1">Uncharacterized protein</fullName>
    </submittedName>
</protein>
<gene>
    <name evidence="1" type="ORF">G3I70_09665</name>
</gene>
<evidence type="ECO:0000313" key="1">
    <source>
        <dbReference type="EMBL" id="NEA22759.1"/>
    </source>
</evidence>
<accession>A0A6L9QBD3</accession>
<organism evidence="1 2">
    <name type="scientific">Actinomadura bangladeshensis</name>
    <dbReference type="NCBI Taxonomy" id="453573"/>
    <lineage>
        <taxon>Bacteria</taxon>
        <taxon>Bacillati</taxon>
        <taxon>Actinomycetota</taxon>
        <taxon>Actinomycetes</taxon>
        <taxon>Streptosporangiales</taxon>
        <taxon>Thermomonosporaceae</taxon>
        <taxon>Actinomadura</taxon>
    </lineage>
</organism>
<dbReference type="Proteomes" id="UP000475532">
    <property type="component" value="Unassembled WGS sequence"/>
</dbReference>
<feature type="non-terminal residue" evidence="1">
    <location>
        <position position="97"/>
    </location>
</feature>
<dbReference type="RefSeq" id="WP_163054654.1">
    <property type="nucleotide sequence ID" value="NZ_JAAGLI010000235.1"/>
</dbReference>
<dbReference type="EMBL" id="JAAGLI010000235">
    <property type="protein sequence ID" value="NEA22759.1"/>
    <property type="molecule type" value="Genomic_DNA"/>
</dbReference>
<reference evidence="1 2" key="1">
    <citation type="submission" date="2020-01" db="EMBL/GenBank/DDBJ databases">
        <title>Insect and environment-associated Actinomycetes.</title>
        <authorList>
            <person name="Currrie C."/>
            <person name="Chevrette M."/>
            <person name="Carlson C."/>
            <person name="Stubbendieck R."/>
            <person name="Wendt-Pienkowski E."/>
        </authorList>
    </citation>
    <scope>NUCLEOTIDE SEQUENCE [LARGE SCALE GENOMIC DNA]</scope>
    <source>
        <strain evidence="1 2">SID10258</strain>
    </source>
</reference>
<comment type="caution">
    <text evidence="1">The sequence shown here is derived from an EMBL/GenBank/DDBJ whole genome shotgun (WGS) entry which is preliminary data.</text>
</comment>